<dbReference type="AlphaFoldDB" id="A0A1D1WAE2"/>
<protein>
    <submittedName>
        <fullName evidence="1">Uncharacterized protein</fullName>
    </submittedName>
</protein>
<gene>
    <name evidence="1" type="primary">RvY_17945</name>
    <name evidence="1" type="synonym">RvY_17945.2</name>
    <name evidence="1" type="ORF">RvY_17945-2</name>
</gene>
<evidence type="ECO:0000313" key="2">
    <source>
        <dbReference type="Proteomes" id="UP000186922"/>
    </source>
</evidence>
<reference evidence="1 2" key="1">
    <citation type="journal article" date="2016" name="Nat. Commun.">
        <title>Extremotolerant tardigrade genome and improved radiotolerance of human cultured cells by tardigrade-unique protein.</title>
        <authorList>
            <person name="Hashimoto T."/>
            <person name="Horikawa D.D."/>
            <person name="Saito Y."/>
            <person name="Kuwahara H."/>
            <person name="Kozuka-Hata H."/>
            <person name="Shin-I T."/>
            <person name="Minakuchi Y."/>
            <person name="Ohishi K."/>
            <person name="Motoyama A."/>
            <person name="Aizu T."/>
            <person name="Enomoto A."/>
            <person name="Kondo K."/>
            <person name="Tanaka S."/>
            <person name="Hara Y."/>
            <person name="Koshikawa S."/>
            <person name="Sagara H."/>
            <person name="Miura T."/>
            <person name="Yokobori S."/>
            <person name="Miyagawa K."/>
            <person name="Suzuki Y."/>
            <person name="Kubo T."/>
            <person name="Oyama M."/>
            <person name="Kohara Y."/>
            <person name="Fujiyama A."/>
            <person name="Arakawa K."/>
            <person name="Katayama T."/>
            <person name="Toyoda A."/>
            <person name="Kunieda T."/>
        </authorList>
    </citation>
    <scope>NUCLEOTIDE SEQUENCE [LARGE SCALE GENOMIC DNA]</scope>
    <source>
        <strain evidence="1 2">YOKOZUNA-1</strain>
    </source>
</reference>
<comment type="caution">
    <text evidence="1">The sequence shown here is derived from an EMBL/GenBank/DDBJ whole genome shotgun (WGS) entry which is preliminary data.</text>
</comment>
<proteinExistence type="predicted"/>
<keyword evidence="2" id="KW-1185">Reference proteome</keyword>
<organism evidence="1 2">
    <name type="scientific">Ramazzottius varieornatus</name>
    <name type="common">Water bear</name>
    <name type="synonym">Tardigrade</name>
    <dbReference type="NCBI Taxonomy" id="947166"/>
    <lineage>
        <taxon>Eukaryota</taxon>
        <taxon>Metazoa</taxon>
        <taxon>Ecdysozoa</taxon>
        <taxon>Tardigrada</taxon>
        <taxon>Eutardigrada</taxon>
        <taxon>Parachela</taxon>
        <taxon>Hypsibioidea</taxon>
        <taxon>Ramazzottiidae</taxon>
        <taxon>Ramazzottius</taxon>
    </lineage>
</organism>
<name>A0A1D1WAE2_RAMVA</name>
<evidence type="ECO:0000313" key="1">
    <source>
        <dbReference type="EMBL" id="GAV08219.1"/>
    </source>
</evidence>
<dbReference type="EMBL" id="BDGG01000017">
    <property type="protein sequence ID" value="GAV08219.1"/>
    <property type="molecule type" value="Genomic_DNA"/>
</dbReference>
<dbReference type="Proteomes" id="UP000186922">
    <property type="component" value="Unassembled WGS sequence"/>
</dbReference>
<sequence>MNCFIAGVFIDTPSTHPVSVFCTIFLLHHARRRQTNSTRPFFPSGAHLRRYWLKACTTLEYNFVEMCEWRTLSATNTQKLRRLEKQSCRHCSPSSLCSNR</sequence>
<accession>A0A1D1WAE2</accession>